<dbReference type="InterPro" id="IPR036770">
    <property type="entry name" value="Ankyrin_rpt-contain_sf"/>
</dbReference>
<reference evidence="3" key="1">
    <citation type="submission" date="2021-02" db="EMBL/GenBank/DDBJ databases">
        <authorList>
            <person name="Dougan E. K."/>
            <person name="Rhodes N."/>
            <person name="Thang M."/>
            <person name="Chan C."/>
        </authorList>
    </citation>
    <scope>NUCLEOTIDE SEQUENCE</scope>
</reference>
<gene>
    <name evidence="3" type="ORF">SNAT2548_LOCUS17739</name>
</gene>
<keyword evidence="1" id="KW-0677">Repeat</keyword>
<evidence type="ECO:0000256" key="2">
    <source>
        <dbReference type="ARBA" id="ARBA00023043"/>
    </source>
</evidence>
<keyword evidence="4" id="KW-1185">Reference proteome</keyword>
<sequence>MTPESQGNRDNRMNRSVLGKAGACPLLESWVIFISHQWLGRDHPDPQGEQLAVLQDALGRLMAGQMKVEHDAAVQFFRKGRTLTKAECSKLQDAYIWLDYFSVPQMVPDSAREEQLKHINSIPYYVHSSELFLAVVPRCFHEDGDLCGESTWLQRGWCRTEMWCKLLQVSDVSDIPIIFVTAGDLARFALPRWIWYPVHSGQFTLEADRQSCCHVVQEALKHKILERKQQNDLQRYRLLLALFEHLVGLPLKQRDVEEFLADFAFDSQQNSRAQAGVGPIACAALAGDCGMIRSLLSAGASLHTHAHVDELIGILPGFTPLHMACHFRSSALEPLQTLLELRADPHATSGATPAPLNFCRTAEAVELLVQHGASVNAATTLFKWAPIHTMAMGGVPPETLAKMLELRADPNGAAGGSPPLGFLAYVGNSNAHLIESAQLLIDKTADVNRLYQTEGIWRFIELSCRAYSMCSREPPLLMSVFANMTTTPLGFCTLFGCEDLAVFLLKSRADPEILNNRGLSPIQLASTSKLRQVAAVAPAHYLYLSDNLQIAYF</sequence>
<dbReference type="SMART" id="SM00248">
    <property type="entry name" value="ANK"/>
    <property type="match status" value="6"/>
</dbReference>
<proteinExistence type="predicted"/>
<dbReference type="AlphaFoldDB" id="A0A812P3H9"/>
<organism evidence="3 4">
    <name type="scientific">Symbiodinium natans</name>
    <dbReference type="NCBI Taxonomy" id="878477"/>
    <lineage>
        <taxon>Eukaryota</taxon>
        <taxon>Sar</taxon>
        <taxon>Alveolata</taxon>
        <taxon>Dinophyceae</taxon>
        <taxon>Suessiales</taxon>
        <taxon>Symbiodiniaceae</taxon>
        <taxon>Symbiodinium</taxon>
    </lineage>
</organism>
<keyword evidence="2" id="KW-0040">ANK repeat</keyword>
<dbReference type="Pfam" id="PF00023">
    <property type="entry name" value="Ank"/>
    <property type="match status" value="1"/>
</dbReference>
<name>A0A812P3H9_9DINO</name>
<dbReference type="EMBL" id="CAJNDS010002121">
    <property type="protein sequence ID" value="CAE7338932.1"/>
    <property type="molecule type" value="Genomic_DNA"/>
</dbReference>
<comment type="caution">
    <text evidence="3">The sequence shown here is derived from an EMBL/GenBank/DDBJ whole genome shotgun (WGS) entry which is preliminary data.</text>
</comment>
<evidence type="ECO:0000313" key="3">
    <source>
        <dbReference type="EMBL" id="CAE7338932.1"/>
    </source>
</evidence>
<dbReference type="Gene3D" id="1.25.40.20">
    <property type="entry name" value="Ankyrin repeat-containing domain"/>
    <property type="match status" value="1"/>
</dbReference>
<dbReference type="PANTHER" id="PTHR24126">
    <property type="entry name" value="ANKYRIN REPEAT, PH AND SEC7 DOMAIN CONTAINING PROTEIN SECG-RELATED"/>
    <property type="match status" value="1"/>
</dbReference>
<dbReference type="InterPro" id="IPR002110">
    <property type="entry name" value="Ankyrin_rpt"/>
</dbReference>
<dbReference type="PANTHER" id="PTHR24126:SF14">
    <property type="entry name" value="ANK_REP_REGION DOMAIN-CONTAINING PROTEIN"/>
    <property type="match status" value="1"/>
</dbReference>
<evidence type="ECO:0000313" key="4">
    <source>
        <dbReference type="Proteomes" id="UP000604046"/>
    </source>
</evidence>
<dbReference type="SUPFAM" id="SSF48403">
    <property type="entry name" value="Ankyrin repeat"/>
    <property type="match status" value="1"/>
</dbReference>
<evidence type="ECO:0000256" key="1">
    <source>
        <dbReference type="ARBA" id="ARBA00022737"/>
    </source>
</evidence>
<protein>
    <submittedName>
        <fullName evidence="3">Uncharacterized protein</fullName>
    </submittedName>
</protein>
<dbReference type="Proteomes" id="UP000604046">
    <property type="component" value="Unassembled WGS sequence"/>
</dbReference>
<dbReference type="OrthoDB" id="2345911at2759"/>
<accession>A0A812P3H9</accession>